<evidence type="ECO:0000256" key="2">
    <source>
        <dbReference type="ARBA" id="ARBA00022840"/>
    </source>
</evidence>
<dbReference type="GO" id="GO:0110051">
    <property type="term" value="P:metabolite repair"/>
    <property type="evidence" value="ECO:0007669"/>
    <property type="project" value="TreeGrafter"/>
</dbReference>
<evidence type="ECO:0000313" key="9">
    <source>
        <dbReference type="Proteomes" id="UP000583556"/>
    </source>
</evidence>
<comment type="catalytic activity">
    <reaction evidence="6">
        <text>(6S)-NADPHX + ADP = AMP + phosphate + NADPH + H(+)</text>
        <dbReference type="Rhea" id="RHEA:32235"/>
        <dbReference type="ChEBI" id="CHEBI:15378"/>
        <dbReference type="ChEBI" id="CHEBI:43474"/>
        <dbReference type="ChEBI" id="CHEBI:57783"/>
        <dbReference type="ChEBI" id="CHEBI:64076"/>
        <dbReference type="ChEBI" id="CHEBI:456215"/>
        <dbReference type="ChEBI" id="CHEBI:456216"/>
        <dbReference type="EC" id="4.2.1.136"/>
    </reaction>
</comment>
<comment type="catalytic activity">
    <reaction evidence="6">
        <text>(6S)-NADHX + ADP = AMP + phosphate + NADH + H(+)</text>
        <dbReference type="Rhea" id="RHEA:32223"/>
        <dbReference type="ChEBI" id="CHEBI:15378"/>
        <dbReference type="ChEBI" id="CHEBI:43474"/>
        <dbReference type="ChEBI" id="CHEBI:57945"/>
        <dbReference type="ChEBI" id="CHEBI:64074"/>
        <dbReference type="ChEBI" id="CHEBI:456215"/>
        <dbReference type="ChEBI" id="CHEBI:456216"/>
        <dbReference type="EC" id="4.2.1.136"/>
    </reaction>
</comment>
<sequence>MTPPSPPRLTRWSPRVGERLEPLDSDWLRAHPLPQPASDADKNGRGRVLVVGGCVTVPGGIRLTAEAALRAGAGKVQVATIASAAMALGVAMPEIAVHAMPEAENGELGACGALLDTLAGRADAVIAGPAVACHDAARRLVGDLLSHDGDAELVLDAGALMVLAEHGAKVARRARPAVLTPHIGEMAALLGEPAEAIEADRPAAVRRAAERFGAVCVLKGATSLVAAPGAEALAYAGGGVGLATGGSGDVMAGIVAGLAARGASPRIAAAWAVWLHGEAGRRCAEQTGPLGFLARELLAHVPGLMRAL</sequence>
<evidence type="ECO:0000313" key="8">
    <source>
        <dbReference type="EMBL" id="NML95190.1"/>
    </source>
</evidence>
<feature type="binding site" evidence="6">
    <location>
        <begin position="219"/>
        <end position="223"/>
    </location>
    <ligand>
        <name>AMP</name>
        <dbReference type="ChEBI" id="CHEBI:456215"/>
    </ligand>
</feature>
<dbReference type="AlphaFoldDB" id="A0A7Y0BRE2"/>
<comment type="cofactor">
    <cofactor evidence="6">
        <name>Mg(2+)</name>
        <dbReference type="ChEBI" id="CHEBI:18420"/>
    </cofactor>
</comment>
<proteinExistence type="inferred from homology"/>
<dbReference type="GO" id="GO:0046496">
    <property type="term" value="P:nicotinamide nucleotide metabolic process"/>
    <property type="evidence" value="ECO:0007669"/>
    <property type="project" value="UniProtKB-UniRule"/>
</dbReference>
<keyword evidence="2 6" id="KW-0067">ATP-binding</keyword>
<evidence type="ECO:0000256" key="5">
    <source>
        <dbReference type="ARBA" id="ARBA00023239"/>
    </source>
</evidence>
<keyword evidence="3 6" id="KW-0521">NADP</keyword>
<feature type="binding site" evidence="6">
    <location>
        <position position="248"/>
    </location>
    <ligand>
        <name>AMP</name>
        <dbReference type="ChEBI" id="CHEBI:456215"/>
    </ligand>
</feature>
<feature type="binding site" evidence="6">
    <location>
        <position position="249"/>
    </location>
    <ligand>
        <name>(6S)-NADPHX</name>
        <dbReference type="ChEBI" id="CHEBI:64076"/>
    </ligand>
</feature>
<keyword evidence="5 6" id="KW-0456">Lyase</keyword>
<dbReference type="PANTHER" id="PTHR12592">
    <property type="entry name" value="ATP-DEPENDENT (S)-NAD(P)H-HYDRATE DEHYDRATASE FAMILY MEMBER"/>
    <property type="match status" value="1"/>
</dbReference>
<dbReference type="SUPFAM" id="SSF53613">
    <property type="entry name" value="Ribokinase-like"/>
    <property type="match status" value="1"/>
</dbReference>
<dbReference type="NCBIfam" id="TIGR00196">
    <property type="entry name" value="yjeF_cterm"/>
    <property type="match status" value="1"/>
</dbReference>
<comment type="similarity">
    <text evidence="6">Belongs to the NnrD/CARKD family.</text>
</comment>
<protein>
    <recommendedName>
        <fullName evidence="6">ADP-dependent (S)-NAD(P)H-hydrate dehydratase</fullName>
        <ecNumber evidence="6">4.2.1.136</ecNumber>
    </recommendedName>
    <alternativeName>
        <fullName evidence="6">ADP-dependent NAD(P)HX dehydratase</fullName>
    </alternativeName>
</protein>
<keyword evidence="4 6" id="KW-0520">NAD</keyword>
<dbReference type="InterPro" id="IPR000631">
    <property type="entry name" value="CARKD"/>
</dbReference>
<name>A0A7Y0BRE2_9SPHN</name>
<feature type="domain" description="YjeF C-terminal" evidence="7">
    <location>
        <begin position="25"/>
        <end position="308"/>
    </location>
</feature>
<comment type="function">
    <text evidence="6">Catalyzes the dehydration of the S-form of NAD(P)HX at the expense of ADP, which is converted to AMP. Together with NAD(P)HX epimerase, which catalyzes the epimerization of the S- and R-forms, the enzyme allows the repair of both epimers of NAD(P)HX, a damaged form of NAD(P)H that is a result of enzymatic or heat-dependent hydration.</text>
</comment>
<keyword evidence="1 6" id="KW-0547">Nucleotide-binding</keyword>
<evidence type="ECO:0000259" key="7">
    <source>
        <dbReference type="PROSITE" id="PS51383"/>
    </source>
</evidence>
<dbReference type="EMBL" id="JABBGM010000008">
    <property type="protein sequence ID" value="NML95190.1"/>
    <property type="molecule type" value="Genomic_DNA"/>
</dbReference>
<dbReference type="Proteomes" id="UP000583556">
    <property type="component" value="Unassembled WGS sequence"/>
</dbReference>
<evidence type="ECO:0000256" key="6">
    <source>
        <dbReference type="HAMAP-Rule" id="MF_01965"/>
    </source>
</evidence>
<dbReference type="Pfam" id="PF01256">
    <property type="entry name" value="Carb_kinase"/>
    <property type="match status" value="1"/>
</dbReference>
<reference evidence="8 9" key="1">
    <citation type="submission" date="2020-04" db="EMBL/GenBank/DDBJ databases">
        <title>Novosphingobium sp. TW-4 isolated from soil.</title>
        <authorList>
            <person name="Dahal R.H."/>
            <person name="Chaudhary D.K."/>
        </authorList>
    </citation>
    <scope>NUCLEOTIDE SEQUENCE [LARGE SCALE GENOMIC DNA]</scope>
    <source>
        <strain evidence="8 9">TW-4</strain>
    </source>
</reference>
<evidence type="ECO:0000256" key="3">
    <source>
        <dbReference type="ARBA" id="ARBA00022857"/>
    </source>
</evidence>
<dbReference type="GO" id="GO:0005524">
    <property type="term" value="F:ATP binding"/>
    <property type="evidence" value="ECO:0007669"/>
    <property type="project" value="UniProtKB-KW"/>
</dbReference>
<evidence type="ECO:0000256" key="1">
    <source>
        <dbReference type="ARBA" id="ARBA00022741"/>
    </source>
</evidence>
<dbReference type="PANTHER" id="PTHR12592:SF0">
    <property type="entry name" value="ATP-DEPENDENT (S)-NAD(P)H-HYDRATE DEHYDRATASE"/>
    <property type="match status" value="1"/>
</dbReference>
<organism evidence="8 9">
    <name type="scientific">Novosphingobium olei</name>
    <dbReference type="NCBI Taxonomy" id="2728851"/>
    <lineage>
        <taxon>Bacteria</taxon>
        <taxon>Pseudomonadati</taxon>
        <taxon>Pseudomonadota</taxon>
        <taxon>Alphaproteobacteria</taxon>
        <taxon>Sphingomonadales</taxon>
        <taxon>Sphingomonadaceae</taxon>
        <taxon>Novosphingobium</taxon>
    </lineage>
</organism>
<comment type="subunit">
    <text evidence="6">Homotetramer.</text>
</comment>
<dbReference type="Gene3D" id="3.40.1190.20">
    <property type="match status" value="1"/>
</dbReference>
<dbReference type="HAMAP" id="MF_01965">
    <property type="entry name" value="NADHX_dehydratase"/>
    <property type="match status" value="1"/>
</dbReference>
<keyword evidence="9" id="KW-1185">Reference proteome</keyword>
<evidence type="ECO:0000256" key="4">
    <source>
        <dbReference type="ARBA" id="ARBA00023027"/>
    </source>
</evidence>
<dbReference type="PROSITE" id="PS51383">
    <property type="entry name" value="YJEF_C_3"/>
    <property type="match status" value="1"/>
</dbReference>
<dbReference type="GO" id="GO:0052855">
    <property type="term" value="F:ADP-dependent NAD(P)H-hydrate dehydratase activity"/>
    <property type="evidence" value="ECO:0007669"/>
    <property type="project" value="UniProtKB-UniRule"/>
</dbReference>
<gene>
    <name evidence="6" type="primary">nnrD</name>
    <name evidence="8" type="ORF">HHL27_16065</name>
</gene>
<dbReference type="CDD" id="cd01171">
    <property type="entry name" value="YXKO-related"/>
    <property type="match status" value="1"/>
</dbReference>
<dbReference type="GO" id="GO:0052856">
    <property type="term" value="F:NAD(P)HX epimerase activity"/>
    <property type="evidence" value="ECO:0007669"/>
    <property type="project" value="TreeGrafter"/>
</dbReference>
<comment type="caution">
    <text evidence="8">The sequence shown here is derived from an EMBL/GenBank/DDBJ whole genome shotgun (WGS) entry which is preliminary data.</text>
</comment>
<comment type="caution">
    <text evidence="6">Lacks conserved residue(s) required for the propagation of feature annotation.</text>
</comment>
<feature type="binding site" evidence="6">
    <location>
        <position position="182"/>
    </location>
    <ligand>
        <name>(6S)-NADPHX</name>
        <dbReference type="ChEBI" id="CHEBI:64076"/>
    </ligand>
</feature>
<accession>A0A7Y0BRE2</accession>
<dbReference type="InterPro" id="IPR029056">
    <property type="entry name" value="Ribokinase-like"/>
</dbReference>
<dbReference type="EC" id="4.2.1.136" evidence="6"/>